<sequence length="902" mass="104212">MPHHIANTAFSRSSKHRHKTKRRLLEVYLRNKLESDGSSSDGSIDLSEDENYHSVIIEDTEDLSNENCLAAVSAEAMDFSEDTRSDVRTSDEEDEFFDASDGYSTIDDNDYDKNEDNHYRDVDDQDDEELVEANDFENNFENTWDEEEETQFQFDDEPGDDHSAEPLYPNSPISVGESIMMILQFYLRHKISNSALGDLLELIKLHCPGPNQCIKSLYFFRKWLQSYNVELQLKKHYYCKACSHLIEDLMEQCPQCEGSDITYFITIPVESQLKEFFARPGFYYNLQYRFNRVKEDINGLEDIYDGQVYERYMSDVNDFDLKSPSNISFMWNSDGVPLFKSSQFSIWPLFLKINELPPKKRNKPPNMLLAGLWFGSKKPDANIFLEPLRNSMTHLYDGENFDVRDLEEQVKVRAIVICGTCDLPAKAIFLNMVQFNGTFGCHKCLIKTEKLEKRRVYTKYDNLRLRTLAQNQRYASEAYRRDKSIYGVKGPTILTQIVEDYVRSTVIDPMHLISGISKMLLSIWFDPSNKNHRASLLSHSKTVNKLLSGIAPPSFVERKPRTLDDSSYWKASELITWLLVFSLPILTTIMPQKYLNHHTQLVYALYLCCQKSVLIADLTKARTLLLSYVSEFKELYGEKFMTCNLHSLLHLCQIVQDFGPLSIYSCFPFENANGILKSLLHATRDAQLQIYDAVSSYVQLDSLKSKFLEKDSNAMEFCNRLERKGTHRLKLSIVHDKIFITGVPKKLMPVPTYLVRILETHGIDEKSVYEFSRLMINGEIYASKSYTRAGKTNSTCIDFSQNGNRNVGIIQNLIRVSNCSCKNSYCKECRENTKTLAVVQKYQTSHPILIADTDFTVDYIYELDSDRTTSVLTVIDVSHIHALYYYMKVNNREYAIKPITLS</sequence>
<feature type="compositionally biased region" description="Basic and acidic residues" evidence="1">
    <location>
        <begin position="81"/>
        <end position="90"/>
    </location>
</feature>
<dbReference type="EMBL" id="CADCXW020000003">
    <property type="protein sequence ID" value="CAD1539009.1"/>
    <property type="molecule type" value="Genomic_DNA"/>
</dbReference>
<organism evidence="2">
    <name type="scientific">Bracon brevicornis</name>
    <dbReference type="NCBI Taxonomy" id="1563983"/>
    <lineage>
        <taxon>Eukaryota</taxon>
        <taxon>Metazoa</taxon>
        <taxon>Ecdysozoa</taxon>
        <taxon>Arthropoda</taxon>
        <taxon>Hexapoda</taxon>
        <taxon>Insecta</taxon>
        <taxon>Pterygota</taxon>
        <taxon>Neoptera</taxon>
        <taxon>Endopterygota</taxon>
        <taxon>Hymenoptera</taxon>
        <taxon>Apocrita</taxon>
        <taxon>Ichneumonoidea</taxon>
        <taxon>Braconidae</taxon>
        <taxon>Braconinae</taxon>
        <taxon>Bracon</taxon>
    </lineage>
</organism>
<accession>A0A6V7IHC1</accession>
<dbReference type="PANTHER" id="PTHR46579">
    <property type="entry name" value="F5/8 TYPE C DOMAIN-CONTAINING PROTEIN-RELATED"/>
    <property type="match status" value="1"/>
</dbReference>
<evidence type="ECO:0000256" key="1">
    <source>
        <dbReference type="SAM" id="MobiDB-lite"/>
    </source>
</evidence>
<name>A0A6V7IHC1_9HYME</name>
<dbReference type="AlphaFoldDB" id="A0A6V7IHC1"/>
<protein>
    <recommendedName>
        <fullName evidence="3">Transposase domain-containing protein</fullName>
    </recommendedName>
</protein>
<feature type="region of interest" description="Disordered" evidence="1">
    <location>
        <begin position="79"/>
        <end position="124"/>
    </location>
</feature>
<feature type="compositionally biased region" description="Basic and acidic residues" evidence="1">
    <location>
        <begin position="111"/>
        <end position="122"/>
    </location>
</feature>
<evidence type="ECO:0000313" key="2">
    <source>
        <dbReference type="EMBL" id="CAD1539009.1"/>
    </source>
</evidence>
<dbReference type="InterPro" id="IPR004242">
    <property type="entry name" value="Transposase_21"/>
</dbReference>
<dbReference type="Pfam" id="PF02992">
    <property type="entry name" value="Transposase_21"/>
    <property type="match status" value="1"/>
</dbReference>
<gene>
    <name evidence="2" type="ORF">BBRV_LOCUS25146</name>
</gene>
<evidence type="ECO:0008006" key="3">
    <source>
        <dbReference type="Google" id="ProtNLM"/>
    </source>
</evidence>
<reference evidence="2" key="1">
    <citation type="submission" date="2020-07" db="EMBL/GenBank/DDBJ databases">
        <authorList>
            <person name="Ferguson B K."/>
        </authorList>
    </citation>
    <scope>NUCLEOTIDE SEQUENCE</scope>
    <source>
        <strain evidence="2">L06</strain>
    </source>
</reference>
<proteinExistence type="predicted"/>
<dbReference type="PANTHER" id="PTHR46579:SF1">
    <property type="entry name" value="F5_8 TYPE C DOMAIN-CONTAINING PROTEIN"/>
    <property type="match status" value="1"/>
</dbReference>